<dbReference type="AlphaFoldDB" id="A0A5B8V823"/>
<dbReference type="GO" id="GO:0009279">
    <property type="term" value="C:cell outer membrane"/>
    <property type="evidence" value="ECO:0007669"/>
    <property type="project" value="UniProtKB-SubCell"/>
</dbReference>
<evidence type="ECO:0000256" key="2">
    <source>
        <dbReference type="ARBA" id="ARBA00023136"/>
    </source>
</evidence>
<dbReference type="EMBL" id="CP042435">
    <property type="protein sequence ID" value="QEC67637.1"/>
    <property type="molecule type" value="Genomic_DNA"/>
</dbReference>
<evidence type="ECO:0000256" key="4">
    <source>
        <dbReference type="PROSITE-ProRule" id="PRU00473"/>
    </source>
</evidence>
<dbReference type="SUPFAM" id="SSF103088">
    <property type="entry name" value="OmpA-like"/>
    <property type="match status" value="1"/>
</dbReference>
<evidence type="ECO:0000256" key="6">
    <source>
        <dbReference type="SAM" id="Phobius"/>
    </source>
</evidence>
<keyword evidence="2 4" id="KW-0472">Membrane</keyword>
<dbReference type="KEGG" id="pgin:FRZ67_10165"/>
<feature type="compositionally biased region" description="Basic and acidic residues" evidence="5">
    <location>
        <begin position="220"/>
        <end position="229"/>
    </location>
</feature>
<evidence type="ECO:0000256" key="5">
    <source>
        <dbReference type="SAM" id="MobiDB-lite"/>
    </source>
</evidence>
<dbReference type="InterPro" id="IPR036737">
    <property type="entry name" value="OmpA-like_sf"/>
</dbReference>
<evidence type="ECO:0000256" key="3">
    <source>
        <dbReference type="ARBA" id="ARBA00023237"/>
    </source>
</evidence>
<keyword evidence="6" id="KW-1133">Transmembrane helix</keyword>
<accession>A0A5B8V823</accession>
<dbReference type="OrthoDB" id="9782229at2"/>
<name>A0A5B8V823_9BACT</name>
<evidence type="ECO:0000256" key="1">
    <source>
        <dbReference type="ARBA" id="ARBA00004442"/>
    </source>
</evidence>
<comment type="subcellular location">
    <subcellularLocation>
        <location evidence="1">Cell outer membrane</location>
    </subcellularLocation>
</comment>
<dbReference type="InterPro" id="IPR006664">
    <property type="entry name" value="OMP_bac"/>
</dbReference>
<dbReference type="RefSeq" id="WP_147189444.1">
    <property type="nucleotide sequence ID" value="NZ_CP042435.1"/>
</dbReference>
<dbReference type="InterPro" id="IPR050330">
    <property type="entry name" value="Bact_OuterMem_StrucFunc"/>
</dbReference>
<sequence length="236" mass="25846">MSSDHSLNDLSKDGSSTENIVYFEKTYNMGWLLPLLLIVLAAGLVLYFMKGVNDTSVPGIAYVEDTAAEAIVPDSSHITLRKSLSIRLSDSTEITAYKNGIENKLILYIMSKNPVDSISKNRWFDFDDLNFKTGSAELTDSSMHQVHNIAVILKVYPKVKIKIGGYTDKTGDEKLNMQLSQARADAVVNALKKAGANPAQLVGAEGYGSQFAKAAANAPDEEKQKDRRISVNVRAK</sequence>
<organism evidence="8 9">
    <name type="scientific">Panacibacter ginsenosidivorans</name>
    <dbReference type="NCBI Taxonomy" id="1813871"/>
    <lineage>
        <taxon>Bacteria</taxon>
        <taxon>Pseudomonadati</taxon>
        <taxon>Bacteroidota</taxon>
        <taxon>Chitinophagia</taxon>
        <taxon>Chitinophagales</taxon>
        <taxon>Chitinophagaceae</taxon>
        <taxon>Panacibacter</taxon>
    </lineage>
</organism>
<dbReference type="Pfam" id="PF00691">
    <property type="entry name" value="OmpA"/>
    <property type="match status" value="1"/>
</dbReference>
<protein>
    <submittedName>
        <fullName evidence="8">OmpA family protein</fullName>
    </submittedName>
</protein>
<dbReference type="PANTHER" id="PTHR30329:SF21">
    <property type="entry name" value="LIPOPROTEIN YIAD-RELATED"/>
    <property type="match status" value="1"/>
</dbReference>
<dbReference type="Proteomes" id="UP000321533">
    <property type="component" value="Chromosome"/>
</dbReference>
<dbReference type="PROSITE" id="PS51123">
    <property type="entry name" value="OMPA_2"/>
    <property type="match status" value="1"/>
</dbReference>
<keyword evidence="6" id="KW-0812">Transmembrane</keyword>
<keyword evidence="3" id="KW-0998">Cell outer membrane</keyword>
<evidence type="ECO:0000313" key="8">
    <source>
        <dbReference type="EMBL" id="QEC67637.1"/>
    </source>
</evidence>
<feature type="domain" description="OmpA-like" evidence="7">
    <location>
        <begin position="118"/>
        <end position="236"/>
    </location>
</feature>
<feature type="transmembrane region" description="Helical" evidence="6">
    <location>
        <begin position="31"/>
        <end position="49"/>
    </location>
</feature>
<evidence type="ECO:0000259" key="7">
    <source>
        <dbReference type="PROSITE" id="PS51123"/>
    </source>
</evidence>
<dbReference type="Gene3D" id="3.30.1330.60">
    <property type="entry name" value="OmpA-like domain"/>
    <property type="match status" value="1"/>
</dbReference>
<evidence type="ECO:0000313" key="9">
    <source>
        <dbReference type="Proteomes" id="UP000321533"/>
    </source>
</evidence>
<feature type="region of interest" description="Disordered" evidence="5">
    <location>
        <begin position="214"/>
        <end position="236"/>
    </location>
</feature>
<dbReference type="CDD" id="cd07185">
    <property type="entry name" value="OmpA_C-like"/>
    <property type="match status" value="1"/>
</dbReference>
<reference evidence="8 9" key="1">
    <citation type="journal article" date="2016" name="Int. J. Syst. Evol. Microbiol.">
        <title>Panacibacter ginsenosidivorans gen. nov., sp. nov., with ginsenoside converting activity isolated from soil of a ginseng field.</title>
        <authorList>
            <person name="Siddiqi M.Z."/>
            <person name="Muhammad Shafi S."/>
            <person name="Choi K.D."/>
            <person name="Im W.T."/>
        </authorList>
    </citation>
    <scope>NUCLEOTIDE SEQUENCE [LARGE SCALE GENOMIC DNA]</scope>
    <source>
        <strain evidence="8 9">Gsoil1550</strain>
    </source>
</reference>
<gene>
    <name evidence="8" type="ORF">FRZ67_10165</name>
</gene>
<dbReference type="InterPro" id="IPR006665">
    <property type="entry name" value="OmpA-like"/>
</dbReference>
<dbReference type="PANTHER" id="PTHR30329">
    <property type="entry name" value="STATOR ELEMENT OF FLAGELLAR MOTOR COMPLEX"/>
    <property type="match status" value="1"/>
</dbReference>
<keyword evidence="9" id="KW-1185">Reference proteome</keyword>
<proteinExistence type="predicted"/>
<dbReference type="PRINTS" id="PR01021">
    <property type="entry name" value="OMPADOMAIN"/>
</dbReference>